<keyword evidence="3" id="KW-1185">Reference proteome</keyword>
<name>A0ABU0MU08_9PROT</name>
<evidence type="ECO:0000313" key="2">
    <source>
        <dbReference type="EMBL" id="MDQ0536950.1"/>
    </source>
</evidence>
<dbReference type="CDD" id="cd03801">
    <property type="entry name" value="GT4_PimA-like"/>
    <property type="match status" value="1"/>
</dbReference>
<dbReference type="PANTHER" id="PTHR46401:SF2">
    <property type="entry name" value="GLYCOSYLTRANSFERASE WBBK-RELATED"/>
    <property type="match status" value="1"/>
</dbReference>
<dbReference type="RefSeq" id="WP_307354586.1">
    <property type="nucleotide sequence ID" value="NZ_JAUSVU010000035.1"/>
</dbReference>
<dbReference type="SUPFAM" id="SSF53756">
    <property type="entry name" value="UDP-Glycosyltransferase/glycogen phosphorylase"/>
    <property type="match status" value="1"/>
</dbReference>
<dbReference type="Gene3D" id="3.40.50.2000">
    <property type="entry name" value="Glycogen Phosphorylase B"/>
    <property type="match status" value="2"/>
</dbReference>
<organism evidence="2 3">
    <name type="scientific">Azospirillum picis</name>
    <dbReference type="NCBI Taxonomy" id="488438"/>
    <lineage>
        <taxon>Bacteria</taxon>
        <taxon>Pseudomonadati</taxon>
        <taxon>Pseudomonadota</taxon>
        <taxon>Alphaproteobacteria</taxon>
        <taxon>Rhodospirillales</taxon>
        <taxon>Azospirillaceae</taxon>
        <taxon>Azospirillum</taxon>
    </lineage>
</organism>
<keyword evidence="1" id="KW-0808">Transferase</keyword>
<dbReference type="PANTHER" id="PTHR46401">
    <property type="entry name" value="GLYCOSYLTRANSFERASE WBBK-RELATED"/>
    <property type="match status" value="1"/>
</dbReference>
<reference evidence="2 3" key="1">
    <citation type="submission" date="2023-07" db="EMBL/GenBank/DDBJ databases">
        <title>Genomic Encyclopedia of Type Strains, Phase IV (KMG-IV): sequencing the most valuable type-strain genomes for metagenomic binning, comparative biology and taxonomic classification.</title>
        <authorList>
            <person name="Goeker M."/>
        </authorList>
    </citation>
    <scope>NUCLEOTIDE SEQUENCE [LARGE SCALE GENOMIC DNA]</scope>
    <source>
        <strain evidence="2 3">DSM 19922</strain>
    </source>
</reference>
<protein>
    <submittedName>
        <fullName evidence="2">Glycosyltransferase involved in cell wall biosynthesis</fullName>
    </submittedName>
</protein>
<dbReference type="EMBL" id="JAUSVU010000035">
    <property type="protein sequence ID" value="MDQ0536950.1"/>
    <property type="molecule type" value="Genomic_DNA"/>
</dbReference>
<accession>A0ABU0MU08</accession>
<evidence type="ECO:0000256" key="1">
    <source>
        <dbReference type="ARBA" id="ARBA00022679"/>
    </source>
</evidence>
<dbReference type="Pfam" id="PF13692">
    <property type="entry name" value="Glyco_trans_1_4"/>
    <property type="match status" value="1"/>
</dbReference>
<proteinExistence type="predicted"/>
<comment type="caution">
    <text evidence="2">The sequence shown here is derived from an EMBL/GenBank/DDBJ whole genome shotgun (WGS) entry which is preliminary data.</text>
</comment>
<gene>
    <name evidence="2" type="ORF">QO018_005849</name>
</gene>
<dbReference type="Proteomes" id="UP001244552">
    <property type="component" value="Unassembled WGS sequence"/>
</dbReference>
<sequence>MVIDNLARGLASRGVAVTIGCVEQDGTMQGLDIRPVKPQAEAIAALAQAVGATVIVAHTSPFFEVLPALQGAFSCWAWEHGDPSPAFFGSDRRMREEVIRHKQERVYPALAGVVAISEFIAHDIGWPQAQRIFNGCDHVPDRGSKGLQDFPLGDGAPLRIGTLMRIGRGEARYKGLQSFLDLAAAVRASGLHADVHIMGRGTAEDAKPFHTAGIHTHLNATDDERAAYLRGLDVFVSPSLWEGCNLPLLEAQALGTVGLAYDTGAHPEMTPLLAATARDMLSLVQAYAHDRGLLRRHSLLCYRFVRSTYRWSAAVDDTVRLLGLTAGIAPAPLHSRTPARRDSWLGTHTRKLIWSLRAEGVVGAARRTKAYLSYHMRKDRSG</sequence>
<evidence type="ECO:0000313" key="3">
    <source>
        <dbReference type="Proteomes" id="UP001244552"/>
    </source>
</evidence>